<dbReference type="InterPro" id="IPR036097">
    <property type="entry name" value="HisK_dim/P_sf"/>
</dbReference>
<dbReference type="RefSeq" id="WP_003614139.1">
    <property type="nucleotide sequence ID" value="NZ_ADVE02000001.1"/>
</dbReference>
<dbReference type="InterPro" id="IPR003660">
    <property type="entry name" value="HAMP_dom"/>
</dbReference>
<evidence type="ECO:0000313" key="16">
    <source>
        <dbReference type="Proteomes" id="UP000230709"/>
    </source>
</evidence>
<sequence>MTARLLVHLMLVQLLVILFEWAIMIVFGPSLGQGAFGYNMDDLFASQRARDDVIQSIARAPDNSLFIEPTERLRAEQLRTPGLRFAVFQSLNQAPLPGSSAELTAGLQAISSVEAWGMEFKLPEDPPGTRGSLWRWRTPHGPLFIALSGYSFAWTDPIYRLVNDVESLGVRLVPLLVVSGLVAWLVVHRAFAPVRAAVAAAEKIDLDTLGQDLPSEGAPSEIKPLIGSINAALARLDASAARMRRYTASAAHELRTPLAVLDAHIEDPAGPGYKTQLKRDVARMRIIVDQILASARLTEGQAPGDQTVDLVKTARAIVGDCAPLAHKAGRRIELDAAVTSVALRGNRQAIECIIANLVDNALRAEPEGGVVIVQVGPNATMAVIDHGAGVSEEDRTNIFEPFWRKDESTPGAGLGLSITRDLVSRHGGRISIEDTPGGGATFRIAFPEPDAREDRGPPAGARSVATSA</sequence>
<dbReference type="Proteomes" id="UP000230709">
    <property type="component" value="Chromosome"/>
</dbReference>
<name>A0A2D2CXS8_METT3</name>
<evidence type="ECO:0000256" key="8">
    <source>
        <dbReference type="ARBA" id="ARBA00022989"/>
    </source>
</evidence>
<dbReference type="PANTHER" id="PTHR45436">
    <property type="entry name" value="SENSOR HISTIDINE KINASE YKOH"/>
    <property type="match status" value="1"/>
</dbReference>
<reference evidence="16" key="1">
    <citation type="submission" date="2017-10" db="EMBL/GenBank/DDBJ databases">
        <title>Completed PacBio SMRT sequence of Methylosinus trichosporium OB3b reveals presence of a third large plasmid.</title>
        <authorList>
            <person name="Charles T.C."/>
            <person name="Lynch M.D.J."/>
            <person name="Heil J.R."/>
            <person name="Cheng J."/>
        </authorList>
    </citation>
    <scope>NUCLEOTIDE SEQUENCE [LARGE SCALE GENOMIC DNA]</scope>
    <source>
        <strain evidence="16">OB3b</strain>
    </source>
</reference>
<keyword evidence="10 12" id="KW-0472">Membrane</keyword>
<keyword evidence="5" id="KW-0808">Transferase</keyword>
<evidence type="ECO:0000256" key="4">
    <source>
        <dbReference type="ARBA" id="ARBA00022553"/>
    </source>
</evidence>
<dbReference type="PROSITE" id="PS50109">
    <property type="entry name" value="HIS_KIN"/>
    <property type="match status" value="1"/>
</dbReference>
<dbReference type="KEGG" id="mtw:CQW49_06270"/>
<feature type="domain" description="Histidine kinase" evidence="13">
    <location>
        <begin position="249"/>
        <end position="450"/>
    </location>
</feature>
<proteinExistence type="predicted"/>
<evidence type="ECO:0000259" key="13">
    <source>
        <dbReference type="PROSITE" id="PS50109"/>
    </source>
</evidence>
<keyword evidence="16" id="KW-1185">Reference proteome</keyword>
<dbReference type="SMART" id="SM00387">
    <property type="entry name" value="HATPase_c"/>
    <property type="match status" value="1"/>
</dbReference>
<keyword evidence="7 15" id="KW-0418">Kinase</keyword>
<keyword evidence="9" id="KW-0902">Two-component regulatory system</keyword>
<accession>A0A2D2CXS8</accession>
<dbReference type="Pfam" id="PF02518">
    <property type="entry name" value="HATPase_c"/>
    <property type="match status" value="1"/>
</dbReference>
<evidence type="ECO:0000256" key="5">
    <source>
        <dbReference type="ARBA" id="ARBA00022679"/>
    </source>
</evidence>
<evidence type="ECO:0000313" key="15">
    <source>
        <dbReference type="EMBL" id="ATQ67535.1"/>
    </source>
</evidence>
<evidence type="ECO:0000256" key="6">
    <source>
        <dbReference type="ARBA" id="ARBA00022692"/>
    </source>
</evidence>
<evidence type="ECO:0000256" key="11">
    <source>
        <dbReference type="SAM" id="MobiDB-lite"/>
    </source>
</evidence>
<feature type="transmembrane region" description="Helical" evidence="12">
    <location>
        <begin position="6"/>
        <end position="27"/>
    </location>
</feature>
<feature type="domain" description="HAMP" evidence="14">
    <location>
        <begin position="188"/>
        <end position="241"/>
    </location>
</feature>
<evidence type="ECO:0000256" key="2">
    <source>
        <dbReference type="ARBA" id="ARBA00004141"/>
    </source>
</evidence>
<evidence type="ECO:0000256" key="12">
    <source>
        <dbReference type="SAM" id="Phobius"/>
    </source>
</evidence>
<evidence type="ECO:0000259" key="14">
    <source>
        <dbReference type="PROSITE" id="PS50885"/>
    </source>
</evidence>
<keyword evidence="6 12" id="KW-0812">Transmembrane</keyword>
<keyword evidence="4" id="KW-0597">Phosphoprotein</keyword>
<dbReference type="InterPro" id="IPR003594">
    <property type="entry name" value="HATPase_dom"/>
</dbReference>
<organism evidence="15 16">
    <name type="scientific">Methylosinus trichosporium (strain ATCC 35070 / NCIMB 11131 / UNIQEM 75 / OB3b)</name>
    <dbReference type="NCBI Taxonomy" id="595536"/>
    <lineage>
        <taxon>Bacteria</taxon>
        <taxon>Pseudomonadati</taxon>
        <taxon>Pseudomonadota</taxon>
        <taxon>Alphaproteobacteria</taxon>
        <taxon>Hyphomicrobiales</taxon>
        <taxon>Methylocystaceae</taxon>
        <taxon>Methylosinus</taxon>
    </lineage>
</organism>
<evidence type="ECO:0000256" key="1">
    <source>
        <dbReference type="ARBA" id="ARBA00000085"/>
    </source>
</evidence>
<dbReference type="SUPFAM" id="SSF55874">
    <property type="entry name" value="ATPase domain of HSP90 chaperone/DNA topoisomerase II/histidine kinase"/>
    <property type="match status" value="1"/>
</dbReference>
<protein>
    <recommendedName>
        <fullName evidence="3">histidine kinase</fullName>
        <ecNumber evidence="3">2.7.13.3</ecNumber>
    </recommendedName>
</protein>
<dbReference type="PROSITE" id="PS50885">
    <property type="entry name" value="HAMP"/>
    <property type="match status" value="1"/>
</dbReference>
<dbReference type="GO" id="GO:0000155">
    <property type="term" value="F:phosphorelay sensor kinase activity"/>
    <property type="evidence" value="ECO:0007669"/>
    <property type="project" value="InterPro"/>
</dbReference>
<dbReference type="PANTHER" id="PTHR45436:SF15">
    <property type="entry name" value="SENSOR HISTIDINE KINASE CUSS"/>
    <property type="match status" value="1"/>
</dbReference>
<dbReference type="InterPro" id="IPR003661">
    <property type="entry name" value="HisK_dim/P_dom"/>
</dbReference>
<dbReference type="STRING" id="595536.GCA_000178815_03906"/>
<evidence type="ECO:0000256" key="9">
    <source>
        <dbReference type="ARBA" id="ARBA00023012"/>
    </source>
</evidence>
<dbReference type="SMART" id="SM00388">
    <property type="entry name" value="HisKA"/>
    <property type="match status" value="1"/>
</dbReference>
<feature type="region of interest" description="Disordered" evidence="11">
    <location>
        <begin position="447"/>
        <end position="468"/>
    </location>
</feature>
<dbReference type="AlphaFoldDB" id="A0A2D2CXS8"/>
<dbReference type="Gene3D" id="1.10.287.130">
    <property type="match status" value="1"/>
</dbReference>
<dbReference type="InterPro" id="IPR050428">
    <property type="entry name" value="TCS_sensor_his_kinase"/>
</dbReference>
<dbReference type="GO" id="GO:0005886">
    <property type="term" value="C:plasma membrane"/>
    <property type="evidence" value="ECO:0007669"/>
    <property type="project" value="TreeGrafter"/>
</dbReference>
<dbReference type="PRINTS" id="PR00344">
    <property type="entry name" value="BCTRLSENSOR"/>
</dbReference>
<dbReference type="SUPFAM" id="SSF47384">
    <property type="entry name" value="Homodimeric domain of signal transducing histidine kinase"/>
    <property type="match status" value="1"/>
</dbReference>
<dbReference type="InterPro" id="IPR036890">
    <property type="entry name" value="HATPase_C_sf"/>
</dbReference>
<dbReference type="Gene3D" id="3.30.565.10">
    <property type="entry name" value="Histidine kinase-like ATPase, C-terminal domain"/>
    <property type="match status" value="1"/>
</dbReference>
<dbReference type="EMBL" id="CP023737">
    <property type="protein sequence ID" value="ATQ67535.1"/>
    <property type="molecule type" value="Genomic_DNA"/>
</dbReference>
<dbReference type="InterPro" id="IPR004358">
    <property type="entry name" value="Sig_transdc_His_kin-like_C"/>
</dbReference>
<dbReference type="CDD" id="cd00075">
    <property type="entry name" value="HATPase"/>
    <property type="match status" value="1"/>
</dbReference>
<evidence type="ECO:0000256" key="7">
    <source>
        <dbReference type="ARBA" id="ARBA00022777"/>
    </source>
</evidence>
<dbReference type="InterPro" id="IPR005467">
    <property type="entry name" value="His_kinase_dom"/>
</dbReference>
<dbReference type="SMART" id="SM00304">
    <property type="entry name" value="HAMP"/>
    <property type="match status" value="1"/>
</dbReference>
<evidence type="ECO:0000256" key="3">
    <source>
        <dbReference type="ARBA" id="ARBA00012438"/>
    </source>
</evidence>
<comment type="catalytic activity">
    <reaction evidence="1">
        <text>ATP + protein L-histidine = ADP + protein N-phospho-L-histidine.</text>
        <dbReference type="EC" id="2.7.13.3"/>
    </reaction>
</comment>
<gene>
    <name evidence="15" type="ORF">CQW49_06270</name>
</gene>
<keyword evidence="8 12" id="KW-1133">Transmembrane helix</keyword>
<evidence type="ECO:0000256" key="10">
    <source>
        <dbReference type="ARBA" id="ARBA00023136"/>
    </source>
</evidence>
<dbReference type="CDD" id="cd00082">
    <property type="entry name" value="HisKA"/>
    <property type="match status" value="1"/>
</dbReference>
<comment type="subcellular location">
    <subcellularLocation>
        <location evidence="2">Membrane</location>
        <topology evidence="2">Multi-pass membrane protein</topology>
    </subcellularLocation>
</comment>
<dbReference type="EC" id="2.7.13.3" evidence="3"/>